<dbReference type="SUPFAM" id="SSF53649">
    <property type="entry name" value="Alkaline phosphatase-like"/>
    <property type="match status" value="1"/>
</dbReference>
<dbReference type="Proteomes" id="UP000005239">
    <property type="component" value="Unassembled WGS sequence"/>
</dbReference>
<evidence type="ECO:0000313" key="2">
    <source>
        <dbReference type="EnsemblMetazoa" id="PPA14174.1"/>
    </source>
</evidence>
<name>A0A2A6CS62_PRIPA</name>
<keyword evidence="3" id="KW-1185">Reference proteome</keyword>
<feature type="region of interest" description="Disordered" evidence="1">
    <location>
        <begin position="674"/>
        <end position="730"/>
    </location>
</feature>
<dbReference type="CDD" id="cd16021">
    <property type="entry name" value="ALP_like"/>
    <property type="match status" value="1"/>
</dbReference>
<dbReference type="InterPro" id="IPR004245">
    <property type="entry name" value="DUF229"/>
</dbReference>
<feature type="compositionally biased region" description="Low complexity" evidence="1">
    <location>
        <begin position="180"/>
        <end position="196"/>
    </location>
</feature>
<dbReference type="PANTHER" id="PTHR10974">
    <property type="entry name" value="FI08016P-RELATED"/>
    <property type="match status" value="1"/>
</dbReference>
<dbReference type="Gene3D" id="3.40.720.10">
    <property type="entry name" value="Alkaline Phosphatase, subunit A"/>
    <property type="match status" value="1"/>
</dbReference>
<organism evidence="2 3">
    <name type="scientific">Pristionchus pacificus</name>
    <name type="common">Parasitic nematode worm</name>
    <dbReference type="NCBI Taxonomy" id="54126"/>
    <lineage>
        <taxon>Eukaryota</taxon>
        <taxon>Metazoa</taxon>
        <taxon>Ecdysozoa</taxon>
        <taxon>Nematoda</taxon>
        <taxon>Chromadorea</taxon>
        <taxon>Rhabditida</taxon>
        <taxon>Rhabditina</taxon>
        <taxon>Diplogasteromorpha</taxon>
        <taxon>Diplogasteroidea</taxon>
        <taxon>Neodiplogasteridae</taxon>
        <taxon>Pristionchus</taxon>
    </lineage>
</organism>
<feature type="compositionally biased region" description="Low complexity" evidence="1">
    <location>
        <begin position="699"/>
        <end position="730"/>
    </location>
</feature>
<feature type="compositionally biased region" description="Polar residues" evidence="1">
    <location>
        <begin position="677"/>
        <end position="691"/>
    </location>
</feature>
<sequence>MRFLFWLCIGFSSLFIFYGLLSTQIFSFDFDYLKELGPASLAIDEVGLFSTCVLAEFDKDGWTKDVLAKAQVDYDPVKKCDDKFMPYTILGANGTVWLNKNKDGVDYVNCWARAIYFKDDWHYNASGWFALERSASKVVFNSDFVHTSCQLIENITEVVEDFVHLQMWNAQDDKGGKINFTSKKPSPSSSTKFPKPTDLKEEEEIVVDEKPSVFIIVFDSVANSQALRSLPKTISLMEHEFDAVNLKHVNKAGENSHPNGIAFLIGKLITDMDRGIFGLGKETADWNETHACYRYFDDDPFILKEFTKKGYKSMMAEDWANGVFNYPNCWGFKNAPVTHYMRPFQIYYESDLKQSRILMGEDQCFEYHTFLFNYLTKFIKAYKESPKISMVWASEIAHNFNDGLFHVDGQLFNYFRDNRELFDKSYVFLMGDHGIRWGKVRNTWIGEREINNPMMFVSVPRHLRDRINPILKENSNQLLTSFDIHASFVDILNEPHLGAQAGPRGLRGNSFFRPLPPGTFYNYEKTKRILEITGERSCRTLPIPIQFCLCEWNKTKSENETINDEIGNGAVRLLNGKLRENQIADECEEFTFKKAKEVKTIDRTDGLTEILFAANECDAEFKTIVRARRMDNGRMNVTLAASDFTRWNSYGDTAACMNKRASLRPMCCCKFKDRPRSSSTVEPTTFHSTTQMKKKTSSTKKSTTIPSPSSTPKSSPSPSTAKSIAKSTTK</sequence>
<evidence type="ECO:0000313" key="3">
    <source>
        <dbReference type="Proteomes" id="UP000005239"/>
    </source>
</evidence>
<dbReference type="PANTHER" id="PTHR10974:SF75">
    <property type="entry name" value="SULFATASE DOMAIN-CONTAINING PROTEIN"/>
    <property type="match status" value="1"/>
</dbReference>
<accession>A0A8R1U9Y3</accession>
<accession>A0A2A6CS62</accession>
<proteinExistence type="predicted"/>
<dbReference type="EnsemblMetazoa" id="PPA14174.1">
    <property type="protein sequence ID" value="PPA14174.1"/>
    <property type="gene ID" value="WBGene00103728"/>
</dbReference>
<dbReference type="Pfam" id="PF02995">
    <property type="entry name" value="DUF229"/>
    <property type="match status" value="1"/>
</dbReference>
<dbReference type="InterPro" id="IPR017850">
    <property type="entry name" value="Alkaline_phosphatase_core_sf"/>
</dbReference>
<dbReference type="OrthoDB" id="5782315at2759"/>
<reference evidence="2" key="2">
    <citation type="submission" date="2022-06" db="UniProtKB">
        <authorList>
            <consortium name="EnsemblMetazoa"/>
        </authorList>
    </citation>
    <scope>IDENTIFICATION</scope>
    <source>
        <strain evidence="2">PS312</strain>
    </source>
</reference>
<dbReference type="FunFam" id="3.40.720.10:FF:000082">
    <property type="entry name" value="Protein CBG10792"/>
    <property type="match status" value="1"/>
</dbReference>
<dbReference type="AlphaFoldDB" id="A0A2A6CS62"/>
<evidence type="ECO:0000256" key="1">
    <source>
        <dbReference type="SAM" id="MobiDB-lite"/>
    </source>
</evidence>
<gene>
    <name evidence="2" type="primary">WBGene00103728</name>
</gene>
<reference evidence="3" key="1">
    <citation type="journal article" date="2008" name="Nat. Genet.">
        <title>The Pristionchus pacificus genome provides a unique perspective on nematode lifestyle and parasitism.</title>
        <authorList>
            <person name="Dieterich C."/>
            <person name="Clifton S.W."/>
            <person name="Schuster L.N."/>
            <person name="Chinwalla A."/>
            <person name="Delehaunty K."/>
            <person name="Dinkelacker I."/>
            <person name="Fulton L."/>
            <person name="Fulton R."/>
            <person name="Godfrey J."/>
            <person name="Minx P."/>
            <person name="Mitreva M."/>
            <person name="Roeseler W."/>
            <person name="Tian H."/>
            <person name="Witte H."/>
            <person name="Yang S.P."/>
            <person name="Wilson R.K."/>
            <person name="Sommer R.J."/>
        </authorList>
    </citation>
    <scope>NUCLEOTIDE SEQUENCE [LARGE SCALE GENOMIC DNA]</scope>
    <source>
        <strain evidence="3">PS312</strain>
    </source>
</reference>
<protein>
    <submittedName>
        <fullName evidence="2">Uncharacterized protein</fullName>
    </submittedName>
</protein>
<feature type="region of interest" description="Disordered" evidence="1">
    <location>
        <begin position="176"/>
        <end position="197"/>
    </location>
</feature>